<feature type="domain" description="PTS EIIB type-1" evidence="13">
    <location>
        <begin position="395"/>
        <end position="477"/>
    </location>
</feature>
<dbReference type="PROSITE" id="PS51098">
    <property type="entry name" value="PTS_EIIB_TYPE_1"/>
    <property type="match status" value="1"/>
</dbReference>
<proteinExistence type="predicted"/>
<dbReference type="Pfam" id="PF00367">
    <property type="entry name" value="PTS_EIIB"/>
    <property type="match status" value="1"/>
</dbReference>
<dbReference type="PANTHER" id="PTHR30009:SF4">
    <property type="entry name" value="PTS SYSTEM N-ACETYLGLUCOSAMINE-SPECIFIC EIICBA COMPONENT"/>
    <property type="match status" value="1"/>
</dbReference>
<evidence type="ECO:0000256" key="3">
    <source>
        <dbReference type="ARBA" id="ARBA00022475"/>
    </source>
</evidence>
<gene>
    <name evidence="15" type="ORF">E0485_18185</name>
</gene>
<dbReference type="InterPro" id="IPR003352">
    <property type="entry name" value="PTS_EIIC"/>
</dbReference>
<dbReference type="GO" id="GO:0005886">
    <property type="term" value="C:plasma membrane"/>
    <property type="evidence" value="ECO:0007669"/>
    <property type="project" value="UniProtKB-SubCell"/>
</dbReference>
<dbReference type="OrthoDB" id="9764327at2"/>
<dbReference type="InterPro" id="IPR018113">
    <property type="entry name" value="PTrfase_EIIB_Cys"/>
</dbReference>
<dbReference type="Gene3D" id="3.30.1360.60">
    <property type="entry name" value="Glucose permease domain IIB"/>
    <property type="match status" value="1"/>
</dbReference>
<keyword evidence="5" id="KW-0808">Transferase</keyword>
<keyword evidence="2" id="KW-0813">Transport</keyword>
<feature type="domain" description="PTS EIIC type-1" evidence="14">
    <location>
        <begin position="1"/>
        <end position="380"/>
    </location>
</feature>
<evidence type="ECO:0000256" key="5">
    <source>
        <dbReference type="ARBA" id="ARBA00022679"/>
    </source>
</evidence>
<reference evidence="15 16" key="1">
    <citation type="submission" date="2019-03" db="EMBL/GenBank/DDBJ databases">
        <authorList>
            <person name="Kim M.K.M."/>
        </authorList>
    </citation>
    <scope>NUCLEOTIDE SEQUENCE [LARGE SCALE GENOMIC DNA]</scope>
    <source>
        <strain evidence="15 16">18JY21-1</strain>
    </source>
</reference>
<feature type="transmembrane region" description="Helical" evidence="12">
    <location>
        <begin position="106"/>
        <end position="124"/>
    </location>
</feature>
<evidence type="ECO:0000313" key="16">
    <source>
        <dbReference type="Proteomes" id="UP000295418"/>
    </source>
</evidence>
<feature type="transmembrane region" description="Helical" evidence="12">
    <location>
        <begin position="294"/>
        <end position="316"/>
    </location>
</feature>
<feature type="transmembrane region" description="Helical" evidence="12">
    <location>
        <begin position="58"/>
        <end position="86"/>
    </location>
</feature>
<evidence type="ECO:0000256" key="4">
    <source>
        <dbReference type="ARBA" id="ARBA00022597"/>
    </source>
</evidence>
<keyword evidence="6" id="KW-0598">Phosphotransferase system</keyword>
<comment type="subcellular location">
    <subcellularLocation>
        <location evidence="1">Cell membrane</location>
        <topology evidence="1">Multi-pass membrane protein</topology>
    </subcellularLocation>
</comment>
<dbReference type="PROSITE" id="PS51103">
    <property type="entry name" value="PTS_EIIC_TYPE_1"/>
    <property type="match status" value="1"/>
</dbReference>
<feature type="transmembrane region" description="Helical" evidence="12">
    <location>
        <begin position="346"/>
        <end position="368"/>
    </location>
</feature>
<feature type="transmembrane region" description="Helical" evidence="12">
    <location>
        <begin position="244"/>
        <end position="264"/>
    </location>
</feature>
<dbReference type="GO" id="GO:0009401">
    <property type="term" value="P:phosphoenolpyruvate-dependent sugar phosphotransferase system"/>
    <property type="evidence" value="ECO:0007669"/>
    <property type="project" value="UniProtKB-KW"/>
</dbReference>
<dbReference type="GO" id="GO:0008982">
    <property type="term" value="F:protein-N(PI)-phosphohistidine-sugar phosphotransferase activity"/>
    <property type="evidence" value="ECO:0007669"/>
    <property type="project" value="InterPro"/>
</dbReference>
<dbReference type="InterPro" id="IPR013013">
    <property type="entry name" value="PTS_EIIC_1"/>
</dbReference>
<dbReference type="PANTHER" id="PTHR30009">
    <property type="entry name" value="CYTOCHROME C-TYPE SYNTHESIS PROTEIN AND PTS TRANSMEMBRANE COMPONENT"/>
    <property type="match status" value="1"/>
</dbReference>
<accession>A0A4R4E8Q1</accession>
<evidence type="ECO:0000256" key="9">
    <source>
        <dbReference type="ARBA" id="ARBA00022989"/>
    </source>
</evidence>
<feature type="active site" description="Phosphocysteine intermediate; for EIIB activity" evidence="11">
    <location>
        <position position="417"/>
    </location>
</feature>
<dbReference type="InterPro" id="IPR036878">
    <property type="entry name" value="Glu_permease_IIB"/>
</dbReference>
<keyword evidence="7 12" id="KW-0812">Transmembrane</keyword>
<dbReference type="SUPFAM" id="SSF55604">
    <property type="entry name" value="Glucose permease domain IIB"/>
    <property type="match status" value="1"/>
</dbReference>
<dbReference type="GO" id="GO:0090563">
    <property type="term" value="F:protein-phosphocysteine-sugar phosphotransferase activity"/>
    <property type="evidence" value="ECO:0007669"/>
    <property type="project" value="TreeGrafter"/>
</dbReference>
<dbReference type="Proteomes" id="UP000295418">
    <property type="component" value="Unassembled WGS sequence"/>
</dbReference>
<keyword evidence="8" id="KW-0418">Kinase</keyword>
<evidence type="ECO:0000256" key="12">
    <source>
        <dbReference type="SAM" id="Phobius"/>
    </source>
</evidence>
<evidence type="ECO:0000259" key="13">
    <source>
        <dbReference type="PROSITE" id="PS51098"/>
    </source>
</evidence>
<keyword evidence="10 12" id="KW-0472">Membrane</keyword>
<evidence type="ECO:0000256" key="10">
    <source>
        <dbReference type="ARBA" id="ARBA00023136"/>
    </source>
</evidence>
<evidence type="ECO:0000256" key="1">
    <source>
        <dbReference type="ARBA" id="ARBA00004651"/>
    </source>
</evidence>
<dbReference type="GO" id="GO:0016301">
    <property type="term" value="F:kinase activity"/>
    <property type="evidence" value="ECO:0007669"/>
    <property type="project" value="UniProtKB-KW"/>
</dbReference>
<keyword evidence="3" id="KW-1003">Cell membrane</keyword>
<dbReference type="AlphaFoldDB" id="A0A4R4E8Q1"/>
<keyword evidence="4 15" id="KW-0762">Sugar transport</keyword>
<organism evidence="15 16">
    <name type="scientific">Paenibacillus albiflavus</name>
    <dbReference type="NCBI Taxonomy" id="2545760"/>
    <lineage>
        <taxon>Bacteria</taxon>
        <taxon>Bacillati</taxon>
        <taxon>Bacillota</taxon>
        <taxon>Bacilli</taxon>
        <taxon>Bacillales</taxon>
        <taxon>Paenibacillaceae</taxon>
        <taxon>Paenibacillus</taxon>
    </lineage>
</organism>
<keyword evidence="9 12" id="KW-1133">Transmembrane helix</keyword>
<evidence type="ECO:0000256" key="7">
    <source>
        <dbReference type="ARBA" id="ARBA00022692"/>
    </source>
</evidence>
<evidence type="ECO:0000256" key="2">
    <source>
        <dbReference type="ARBA" id="ARBA00022448"/>
    </source>
</evidence>
<evidence type="ECO:0000256" key="6">
    <source>
        <dbReference type="ARBA" id="ARBA00022683"/>
    </source>
</evidence>
<dbReference type="GO" id="GO:0015764">
    <property type="term" value="P:N-acetylglucosamine transport"/>
    <property type="evidence" value="ECO:0007669"/>
    <property type="project" value="TreeGrafter"/>
</dbReference>
<keyword evidence="16" id="KW-1185">Reference proteome</keyword>
<dbReference type="Pfam" id="PF02378">
    <property type="entry name" value="PTS_EIIC"/>
    <property type="match status" value="1"/>
</dbReference>
<feature type="transmembrane region" description="Helical" evidence="12">
    <location>
        <begin position="174"/>
        <end position="192"/>
    </location>
</feature>
<evidence type="ECO:0000313" key="15">
    <source>
        <dbReference type="EMBL" id="TCZ75353.1"/>
    </source>
</evidence>
<feature type="transmembrane region" description="Helical" evidence="12">
    <location>
        <begin position="144"/>
        <end position="167"/>
    </location>
</feature>
<protein>
    <submittedName>
        <fullName evidence="15">PTS sugar transporter</fullName>
    </submittedName>
</protein>
<evidence type="ECO:0000256" key="8">
    <source>
        <dbReference type="ARBA" id="ARBA00022777"/>
    </source>
</evidence>
<feature type="transmembrane region" description="Helical" evidence="12">
    <location>
        <begin position="271"/>
        <end position="288"/>
    </location>
</feature>
<dbReference type="RefSeq" id="WP_132419518.1">
    <property type="nucleotide sequence ID" value="NZ_SKFG01000021.1"/>
</dbReference>
<comment type="caution">
    <text evidence="15">The sequence shown here is derived from an EMBL/GenBank/DDBJ whole genome shotgun (WGS) entry which is preliminary data.</text>
</comment>
<dbReference type="InterPro" id="IPR050429">
    <property type="entry name" value="PTS_Glucose_EIICBA"/>
</dbReference>
<dbReference type="InterPro" id="IPR001996">
    <property type="entry name" value="PTS_IIB_1"/>
</dbReference>
<evidence type="ECO:0000259" key="14">
    <source>
        <dbReference type="PROSITE" id="PS51103"/>
    </source>
</evidence>
<feature type="transmembrane region" description="Helical" evidence="12">
    <location>
        <begin position="12"/>
        <end position="29"/>
    </location>
</feature>
<evidence type="ECO:0000256" key="11">
    <source>
        <dbReference type="PROSITE-ProRule" id="PRU00421"/>
    </source>
</evidence>
<sequence>MLGFLQAIARSLMIPIAVLPAAAILLRIGKVDFNHPFLIQIAKVCHLGGSAIFDNLPLLFAIGIAIGMTGGEGIAALAATVGYLVFQNVLHNFDTLDANQVVIDHLDMGVLGGIMTGFITVVYYRKYKNLQLPKVLGFFGGKRFIPIITSLTMVAVGVGIGFIWPTVQEWIRQLGLTIMSAGGAGVFTYGFLNRLLIPTGLHHILNSIAWYQIGEYTEATGKIVHGDMTRFFAGDASAGRFMTGFFPIMMFGLPAAALAMIKFVHKKQKKVISSILLSAGLTSFFTGVTEPIEFAFMFSSPVLYVVHAFLTGTALMLTHLLDVKLGFSFSAGLIDLMLNWNSGKHTLVIVLIGIGYFIVYYFVFIGCIKLLRLKTPGREVHESDTDEITETYTLEQRVSMVIRQIGGLNNIETVDACITRLRLKLKHEMILEEADFTKLGAYGLMNMGRGNVHIVFGTDSELIKDGILALMSARGVGRIV</sequence>
<name>A0A4R4E8Q1_9BACL</name>
<dbReference type="EMBL" id="SKFG01000021">
    <property type="protein sequence ID" value="TCZ75353.1"/>
    <property type="molecule type" value="Genomic_DNA"/>
</dbReference>